<dbReference type="EMBL" id="FQVL01000002">
    <property type="protein sequence ID" value="SHE63366.1"/>
    <property type="molecule type" value="Genomic_DNA"/>
</dbReference>
<comment type="function">
    <text evidence="2">Catalyzes reversively the conversion of L-aspartate beta-semialdehyde (ASA) to L-2,4-diaminobutyrate (DABA) by transamination with L-glutamate.</text>
</comment>
<keyword evidence="9 14" id="KW-0663">Pyridoxal phosphate</keyword>
<dbReference type="PANTHER" id="PTHR43552:SF1">
    <property type="entry name" value="DIAMINOBUTYRATE--2-OXOGLUTARATE AMINOTRANSFERASE"/>
    <property type="match status" value="1"/>
</dbReference>
<dbReference type="GO" id="GO:0030170">
    <property type="term" value="F:pyridoxal phosphate binding"/>
    <property type="evidence" value="ECO:0007669"/>
    <property type="project" value="InterPro"/>
</dbReference>
<dbReference type="InterPro" id="IPR004637">
    <property type="entry name" value="Dat"/>
</dbReference>
<dbReference type="InterPro" id="IPR015422">
    <property type="entry name" value="PyrdxlP-dep_Trfase_small"/>
</dbReference>
<comment type="catalytic activity">
    <reaction evidence="13">
        <text>L-2,4-diaminobutanoate + 2-oxoglutarate = L-aspartate 4-semialdehyde + L-glutamate</text>
        <dbReference type="Rhea" id="RHEA:11160"/>
        <dbReference type="ChEBI" id="CHEBI:16810"/>
        <dbReference type="ChEBI" id="CHEBI:29985"/>
        <dbReference type="ChEBI" id="CHEBI:58761"/>
        <dbReference type="ChEBI" id="CHEBI:537519"/>
        <dbReference type="EC" id="2.6.1.76"/>
    </reaction>
</comment>
<comment type="cofactor">
    <cofactor evidence="1">
        <name>pyridoxal 5'-phosphate</name>
        <dbReference type="ChEBI" id="CHEBI:597326"/>
    </cofactor>
</comment>
<dbReference type="InterPro" id="IPR005814">
    <property type="entry name" value="Aminotrans_3"/>
</dbReference>
<dbReference type="Proteomes" id="UP000184476">
    <property type="component" value="Unassembled WGS sequence"/>
</dbReference>
<dbReference type="GO" id="GO:0045303">
    <property type="term" value="F:diaminobutyrate-2-oxoglutarate transaminase activity"/>
    <property type="evidence" value="ECO:0007669"/>
    <property type="project" value="UniProtKB-EC"/>
</dbReference>
<evidence type="ECO:0000256" key="9">
    <source>
        <dbReference type="ARBA" id="ARBA00022898"/>
    </source>
</evidence>
<dbReference type="EC" id="2.6.1.76" evidence="5"/>
<dbReference type="GO" id="GO:0019491">
    <property type="term" value="P:ectoine biosynthetic process"/>
    <property type="evidence" value="ECO:0007669"/>
    <property type="project" value="UniProtKB-UniPathway"/>
</dbReference>
<keyword evidence="8 15" id="KW-0808">Transferase</keyword>
<dbReference type="SUPFAM" id="SSF53383">
    <property type="entry name" value="PLP-dependent transferases"/>
    <property type="match status" value="1"/>
</dbReference>
<dbReference type="OrthoDB" id="9807885at2"/>
<name>A0A1M4V314_9BACL</name>
<evidence type="ECO:0000256" key="7">
    <source>
        <dbReference type="ARBA" id="ARBA00022576"/>
    </source>
</evidence>
<evidence type="ECO:0000256" key="2">
    <source>
        <dbReference type="ARBA" id="ARBA00002189"/>
    </source>
</evidence>
<dbReference type="AlphaFoldDB" id="A0A1M4V314"/>
<comment type="pathway">
    <text evidence="3">Amine and polyamine biosynthesis; ectoine biosynthesis; L-ectoine from L-aspartate 4-semialdehyde: step 1/3.</text>
</comment>
<dbReference type="NCBIfam" id="NF005393">
    <property type="entry name" value="PRK06938.1"/>
    <property type="match status" value="1"/>
</dbReference>
<dbReference type="InterPro" id="IPR015421">
    <property type="entry name" value="PyrdxlP-dep_Trfase_major"/>
</dbReference>
<accession>A0A1M4V314</accession>
<gene>
    <name evidence="15" type="ORF">SAMN05444392_102145</name>
</gene>
<evidence type="ECO:0000256" key="12">
    <source>
        <dbReference type="ARBA" id="ARBA00031476"/>
    </source>
</evidence>
<evidence type="ECO:0000256" key="10">
    <source>
        <dbReference type="ARBA" id="ARBA00029744"/>
    </source>
</evidence>
<dbReference type="RefSeq" id="WP_073153320.1">
    <property type="nucleotide sequence ID" value="NZ_FQVL01000002.1"/>
</dbReference>
<evidence type="ECO:0000256" key="4">
    <source>
        <dbReference type="ARBA" id="ARBA00008954"/>
    </source>
</evidence>
<dbReference type="STRING" id="112248.SAMN05444392_102145"/>
<keyword evidence="16" id="KW-1185">Reference proteome</keyword>
<keyword evidence="7 15" id="KW-0032">Aminotransferase</keyword>
<evidence type="ECO:0000256" key="1">
    <source>
        <dbReference type="ARBA" id="ARBA00001933"/>
    </source>
</evidence>
<evidence type="ECO:0000256" key="5">
    <source>
        <dbReference type="ARBA" id="ARBA00013155"/>
    </source>
</evidence>
<dbReference type="PANTHER" id="PTHR43552">
    <property type="entry name" value="DIAMINOBUTYRATE--2-OXOGLUTARATE AMINOTRANSFERASE"/>
    <property type="match status" value="1"/>
</dbReference>
<comment type="similarity">
    <text evidence="4 14">Belongs to the class-III pyridoxal-phosphate-dependent aminotransferase family.</text>
</comment>
<evidence type="ECO:0000256" key="14">
    <source>
        <dbReference type="RuleBase" id="RU003560"/>
    </source>
</evidence>
<organism evidence="15 16">
    <name type="scientific">Seinonella peptonophila</name>
    <dbReference type="NCBI Taxonomy" id="112248"/>
    <lineage>
        <taxon>Bacteria</taxon>
        <taxon>Bacillati</taxon>
        <taxon>Bacillota</taxon>
        <taxon>Bacilli</taxon>
        <taxon>Bacillales</taxon>
        <taxon>Thermoactinomycetaceae</taxon>
        <taxon>Seinonella</taxon>
    </lineage>
</organism>
<evidence type="ECO:0000256" key="3">
    <source>
        <dbReference type="ARBA" id="ARBA00004946"/>
    </source>
</evidence>
<evidence type="ECO:0000256" key="11">
    <source>
        <dbReference type="ARBA" id="ARBA00030665"/>
    </source>
</evidence>
<dbReference type="PROSITE" id="PS00600">
    <property type="entry name" value="AA_TRANSFER_CLASS_3"/>
    <property type="match status" value="1"/>
</dbReference>
<dbReference type="NCBIfam" id="TIGR00709">
    <property type="entry name" value="dat"/>
    <property type="match status" value="1"/>
</dbReference>
<sequence>MKLRENSDYLANQEKRESNTRYYPRHMPIVLKEGNGIKIKDVNGNEYYDCLSGAGTLALGHNHPVVVEAIQKVLDSKLPLHTLDFATPVKDDFIEELFAHLPDRFRSRAKILFCGPTGADAVEAALKLVKTATGRRSLFSFHGGYHGMTQGALSLTGNLHAKQRVSTSMNDVHFLPYPYSYRCFFGQGGLAGAQTGIHYIQQVLSDPESGIVPPAGMILELVQGEGGAIPAPVEWIRSIRSLTRQHKIPLIVDEIQTGLGRTGKFFAFEHADIEPDVLLLSKAVGGSLPLSVVVYHESLDVWTPGAHDGTFRGNQLAMATGAATMRFIEENHIVAHTEKMGQKLQRQLMDVQKATRSIGEVRGRGLMIGVEIVDQQQEPDQLGTYPAHPRLARQIQKECFKRGLILELGGRNECVARFLPPLIVTDDEIDLITDRFGQAVIAAENSYF</sequence>
<dbReference type="InterPro" id="IPR049704">
    <property type="entry name" value="Aminotrans_3_PPA_site"/>
</dbReference>
<dbReference type="Gene3D" id="3.90.1150.10">
    <property type="entry name" value="Aspartate Aminotransferase, domain 1"/>
    <property type="match status" value="1"/>
</dbReference>
<dbReference type="PIRSF" id="PIRSF000521">
    <property type="entry name" value="Transaminase_4ab_Lys_Orn"/>
    <property type="match status" value="1"/>
</dbReference>
<reference evidence="15 16" key="1">
    <citation type="submission" date="2016-11" db="EMBL/GenBank/DDBJ databases">
        <authorList>
            <person name="Jaros S."/>
            <person name="Januszkiewicz K."/>
            <person name="Wedrychowicz H."/>
        </authorList>
    </citation>
    <scope>NUCLEOTIDE SEQUENCE [LARGE SCALE GENOMIC DNA]</scope>
    <source>
        <strain evidence="15 16">DSM 44666</strain>
    </source>
</reference>
<evidence type="ECO:0000313" key="15">
    <source>
        <dbReference type="EMBL" id="SHE63366.1"/>
    </source>
</evidence>
<dbReference type="InterPro" id="IPR015424">
    <property type="entry name" value="PyrdxlP-dep_Trfase"/>
</dbReference>
<dbReference type="CDD" id="cd00610">
    <property type="entry name" value="OAT_like"/>
    <property type="match status" value="1"/>
</dbReference>
<dbReference type="Pfam" id="PF00202">
    <property type="entry name" value="Aminotran_3"/>
    <property type="match status" value="1"/>
</dbReference>
<evidence type="ECO:0000256" key="8">
    <source>
        <dbReference type="ARBA" id="ARBA00022679"/>
    </source>
</evidence>
<dbReference type="UniPathway" id="UPA00067">
    <property type="reaction ID" value="UER00121"/>
</dbReference>
<dbReference type="Gene3D" id="3.40.640.10">
    <property type="entry name" value="Type I PLP-dependent aspartate aminotransferase-like (Major domain)"/>
    <property type="match status" value="1"/>
</dbReference>
<evidence type="ECO:0000256" key="6">
    <source>
        <dbReference type="ARBA" id="ARBA00014798"/>
    </source>
</evidence>
<evidence type="ECO:0000256" key="13">
    <source>
        <dbReference type="ARBA" id="ARBA00049111"/>
    </source>
</evidence>
<protein>
    <recommendedName>
        <fullName evidence="6">Diaminobutyrate--2-oxoglutarate transaminase</fullName>
        <ecNumber evidence="5">2.6.1.76</ecNumber>
    </recommendedName>
    <alternativeName>
        <fullName evidence="11">DABA aminotransferase</fullName>
    </alternativeName>
    <alternativeName>
        <fullName evidence="12">Diaminobutyrate--2-oxoglutarate aminotransferase</fullName>
    </alternativeName>
    <alternativeName>
        <fullName evidence="10">L-2,4-diaminobutyric acid transaminase</fullName>
    </alternativeName>
</protein>
<evidence type="ECO:0000313" key="16">
    <source>
        <dbReference type="Proteomes" id="UP000184476"/>
    </source>
</evidence>
<proteinExistence type="inferred from homology"/>